<evidence type="ECO:0000313" key="2">
    <source>
        <dbReference type="Proteomes" id="UP000320747"/>
    </source>
</evidence>
<organism evidence="1 2">
    <name type="scientific">Corynebacterium godavarianum</name>
    <dbReference type="NCBI Taxonomy" id="2054421"/>
    <lineage>
        <taxon>Bacteria</taxon>
        <taxon>Bacillati</taxon>
        <taxon>Actinomycetota</taxon>
        <taxon>Actinomycetes</taxon>
        <taxon>Mycobacteriales</taxon>
        <taxon>Corynebacteriaceae</taxon>
        <taxon>Corynebacterium</taxon>
    </lineage>
</organism>
<dbReference type="EMBL" id="VMHH01000005">
    <property type="protein sequence ID" value="TSJ73711.1"/>
    <property type="molecule type" value="Genomic_DNA"/>
</dbReference>
<dbReference type="RefSeq" id="WP_154879492.1">
    <property type="nucleotide sequence ID" value="NZ_JAADJX010000001.1"/>
</dbReference>
<gene>
    <name evidence="1" type="ORF">FPH17_07335</name>
</gene>
<evidence type="ECO:0000313" key="1">
    <source>
        <dbReference type="EMBL" id="TSJ73711.1"/>
    </source>
</evidence>
<comment type="caution">
    <text evidence="1">The sequence shown here is derived from an EMBL/GenBank/DDBJ whole genome shotgun (WGS) entry which is preliminary data.</text>
</comment>
<protein>
    <submittedName>
        <fullName evidence="1">Uncharacterized protein</fullName>
    </submittedName>
</protein>
<keyword evidence="2" id="KW-1185">Reference proteome</keyword>
<proteinExistence type="predicted"/>
<accession>A0ABY3E284</accession>
<reference evidence="1 2" key="1">
    <citation type="submission" date="2019-07" db="EMBL/GenBank/DDBJ databases">
        <title>Draft genome of Corynebacterium godavarianum and other related strains.</title>
        <authorList>
            <person name="Bernier A.-M."/>
            <person name="Bernard K."/>
        </authorList>
    </citation>
    <scope>NUCLEOTIDE SEQUENCE [LARGE SCALE GENOMIC DNA]</scope>
    <source>
        <strain evidence="1 2">LMG 29598</strain>
    </source>
</reference>
<dbReference type="Proteomes" id="UP000320747">
    <property type="component" value="Unassembled WGS sequence"/>
</dbReference>
<sequence length="147" mass="16336">MEEDSVDVAALERRIEYLSVQIERLVELHSPFPSPMTIFRKTAMLMALTFEQETLALKLLGTVHALNNGEKVDINQGLLPFPRETVLLFNEYSDKGTMGTSEVVNMLKTFVPGGDNAAQNLIEAWDSAQSAIHNNDERKPGKSVSES</sequence>
<name>A0ABY3E284_9CORY</name>